<dbReference type="InterPro" id="IPR010559">
    <property type="entry name" value="Sig_transdc_His_kin_internal"/>
</dbReference>
<evidence type="ECO:0000259" key="2">
    <source>
        <dbReference type="Pfam" id="PF06580"/>
    </source>
</evidence>
<feature type="transmembrane region" description="Helical" evidence="1">
    <location>
        <begin position="12"/>
        <end position="32"/>
    </location>
</feature>
<dbReference type="PANTHER" id="PTHR34220">
    <property type="entry name" value="SENSOR HISTIDINE KINASE YPDA"/>
    <property type="match status" value="1"/>
</dbReference>
<dbReference type="Gene3D" id="3.30.565.10">
    <property type="entry name" value="Histidine kinase-like ATPase, C-terminal domain"/>
    <property type="match status" value="1"/>
</dbReference>
<dbReference type="PANTHER" id="PTHR34220:SF7">
    <property type="entry name" value="SENSOR HISTIDINE KINASE YPDA"/>
    <property type="match status" value="1"/>
</dbReference>
<name>A0A2T3HL41_9SPHI</name>
<evidence type="ECO:0000256" key="1">
    <source>
        <dbReference type="SAM" id="Phobius"/>
    </source>
</evidence>
<comment type="caution">
    <text evidence="3">The sequence shown here is derived from an EMBL/GenBank/DDBJ whole genome shotgun (WGS) entry which is preliminary data.</text>
</comment>
<keyword evidence="4" id="KW-1185">Reference proteome</keyword>
<proteinExistence type="predicted"/>
<protein>
    <recommendedName>
        <fullName evidence="2">Signal transduction histidine kinase internal region domain-containing protein</fullName>
    </recommendedName>
</protein>
<feature type="transmembrane region" description="Helical" evidence="1">
    <location>
        <begin position="73"/>
        <end position="94"/>
    </location>
</feature>
<evidence type="ECO:0000313" key="3">
    <source>
        <dbReference type="EMBL" id="PST83144.1"/>
    </source>
</evidence>
<dbReference type="OrthoDB" id="9792992at2"/>
<dbReference type="RefSeq" id="WP_107215404.1">
    <property type="nucleotide sequence ID" value="NZ_KZ686269.1"/>
</dbReference>
<evidence type="ECO:0000313" key="4">
    <source>
        <dbReference type="Proteomes" id="UP000240912"/>
    </source>
</evidence>
<reference evidence="3 4" key="1">
    <citation type="submission" date="2018-03" db="EMBL/GenBank/DDBJ databases">
        <authorList>
            <person name="Keele B.F."/>
        </authorList>
    </citation>
    <scope>NUCLEOTIDE SEQUENCE [LARGE SCALE GENOMIC DNA]</scope>
    <source>
        <strain evidence="3 4">YL28-9</strain>
    </source>
</reference>
<sequence length="340" mass="39312">MKRHAAWFDLSLRQLQWLVWSAVFVILFLSILGEDGLLPALAYSVASVVFSALIIYGNIFLLFPRLYEKGHRAWYVVASVIYVTGISMLRTFLVLQLYNSLHPEQQGTLTFSRYLYYITGGFLVYVLSFIFRMAIAYFSLKQQNERIITQKNHAEIALLKNRVQPHFLFNTLNNIYYEAYLEAPRTAALVDKLAQMMRYFVEESPKELVPISTEVLFLENYLALEQLRMRHPLQLSFHTDFNPALRIPPMLLMTFVENIFKHGVDKSRTDNVIRIQLQAAGSHVLFETRNTLTVSTTKSTGGFGLLNLRRRLDMLYPGRFVLETGIEKDGYKAVLKFPVT</sequence>
<keyword evidence="1" id="KW-0472">Membrane</keyword>
<feature type="transmembrane region" description="Helical" evidence="1">
    <location>
        <begin position="114"/>
        <end position="138"/>
    </location>
</feature>
<dbReference type="InterPro" id="IPR036890">
    <property type="entry name" value="HATPase_C_sf"/>
</dbReference>
<dbReference type="InterPro" id="IPR050640">
    <property type="entry name" value="Bact_2-comp_sensor_kinase"/>
</dbReference>
<organism evidence="3 4">
    <name type="scientific">Pedobacter yulinensis</name>
    <dbReference type="NCBI Taxonomy" id="2126353"/>
    <lineage>
        <taxon>Bacteria</taxon>
        <taxon>Pseudomonadati</taxon>
        <taxon>Bacteroidota</taxon>
        <taxon>Sphingobacteriia</taxon>
        <taxon>Sphingobacteriales</taxon>
        <taxon>Sphingobacteriaceae</taxon>
        <taxon>Pedobacter</taxon>
    </lineage>
</organism>
<accession>A0A2T3HL41</accession>
<keyword evidence="1" id="KW-0812">Transmembrane</keyword>
<feature type="transmembrane region" description="Helical" evidence="1">
    <location>
        <begin position="38"/>
        <end position="61"/>
    </location>
</feature>
<dbReference type="Proteomes" id="UP000240912">
    <property type="component" value="Unassembled WGS sequence"/>
</dbReference>
<dbReference type="AlphaFoldDB" id="A0A2T3HL41"/>
<dbReference type="GO" id="GO:0016020">
    <property type="term" value="C:membrane"/>
    <property type="evidence" value="ECO:0007669"/>
    <property type="project" value="InterPro"/>
</dbReference>
<feature type="domain" description="Signal transduction histidine kinase internal region" evidence="2">
    <location>
        <begin position="154"/>
        <end position="231"/>
    </location>
</feature>
<dbReference type="EMBL" id="PYLS01000005">
    <property type="protein sequence ID" value="PST83144.1"/>
    <property type="molecule type" value="Genomic_DNA"/>
</dbReference>
<dbReference type="Pfam" id="PF06580">
    <property type="entry name" value="His_kinase"/>
    <property type="match status" value="1"/>
</dbReference>
<gene>
    <name evidence="3" type="ORF">C7T94_11110</name>
</gene>
<keyword evidence="1" id="KW-1133">Transmembrane helix</keyword>
<dbReference type="GO" id="GO:0000155">
    <property type="term" value="F:phosphorelay sensor kinase activity"/>
    <property type="evidence" value="ECO:0007669"/>
    <property type="project" value="InterPro"/>
</dbReference>